<dbReference type="PANTHER" id="PTHR46468:SF1">
    <property type="entry name" value="SENTRIN-SPECIFIC PROTEASE 8"/>
    <property type="match status" value="1"/>
</dbReference>
<dbReference type="InterPro" id="IPR003653">
    <property type="entry name" value="Peptidase_C48_C"/>
</dbReference>
<protein>
    <recommendedName>
        <fullName evidence="5">Ubiquitin-like protease family profile domain-containing protein</fullName>
    </recommendedName>
</protein>
<name>A0A6S8JRZ7_DUNTE</name>
<evidence type="ECO:0000256" key="1">
    <source>
        <dbReference type="ARBA" id="ARBA00005234"/>
    </source>
</evidence>
<dbReference type="GO" id="GO:0000338">
    <property type="term" value="P:protein deneddylation"/>
    <property type="evidence" value="ECO:0007669"/>
    <property type="project" value="TreeGrafter"/>
</dbReference>
<organism evidence="6">
    <name type="scientific">Dunaliella tertiolecta</name>
    <name type="common">Green alga</name>
    <dbReference type="NCBI Taxonomy" id="3047"/>
    <lineage>
        <taxon>Eukaryota</taxon>
        <taxon>Viridiplantae</taxon>
        <taxon>Chlorophyta</taxon>
        <taxon>core chlorophytes</taxon>
        <taxon>Chlorophyceae</taxon>
        <taxon>CS clade</taxon>
        <taxon>Chlamydomonadales</taxon>
        <taxon>Dunaliellaceae</taxon>
        <taxon>Dunaliella</taxon>
    </lineage>
</organism>
<dbReference type="InterPro" id="IPR044613">
    <property type="entry name" value="Nep1/2-like"/>
</dbReference>
<comment type="similarity">
    <text evidence="1">Belongs to the peptidase C48 family.</text>
</comment>
<dbReference type="AlphaFoldDB" id="A0A6S8JRZ7"/>
<dbReference type="GO" id="GO:0008234">
    <property type="term" value="F:cysteine-type peptidase activity"/>
    <property type="evidence" value="ECO:0007669"/>
    <property type="project" value="UniProtKB-KW"/>
</dbReference>
<evidence type="ECO:0000256" key="2">
    <source>
        <dbReference type="ARBA" id="ARBA00022670"/>
    </source>
</evidence>
<keyword evidence="4" id="KW-0788">Thiol protease</keyword>
<sequence length="230" mass="25430">MPSVNDKVLSYGDSCLRKGDADLLKHGQWLNDQVISFWFEYLVRDKYKDLVSSHQILLVPPSLTFILATVGSPQEASMLLETMQPDRAEVAVFAINDSNDIGAANSGFHWTVLAFERASKTFRHYDSAPGCSSASAQAARRTLLATKDALGVPSYSPDDIVEVQAMPRQQNGFDCGVFACCVTDMLCKWQAEAKRCEQQEPCMREALCREASNWRAGVQKLIGELQGRGS</sequence>
<evidence type="ECO:0000256" key="4">
    <source>
        <dbReference type="ARBA" id="ARBA00022807"/>
    </source>
</evidence>
<proteinExistence type="inferred from homology"/>
<dbReference type="PROSITE" id="PS50600">
    <property type="entry name" value="ULP_PROTEASE"/>
    <property type="match status" value="1"/>
</dbReference>
<keyword evidence="2" id="KW-0645">Protease</keyword>
<dbReference type="EMBL" id="HBIP01015504">
    <property type="protein sequence ID" value="CAE0493935.1"/>
    <property type="molecule type" value="Transcribed_RNA"/>
</dbReference>
<reference evidence="6" key="1">
    <citation type="submission" date="2021-01" db="EMBL/GenBank/DDBJ databases">
        <authorList>
            <person name="Corre E."/>
            <person name="Pelletier E."/>
            <person name="Niang G."/>
            <person name="Scheremetjew M."/>
            <person name="Finn R."/>
            <person name="Kale V."/>
            <person name="Holt S."/>
            <person name="Cochrane G."/>
            <person name="Meng A."/>
            <person name="Brown T."/>
            <person name="Cohen L."/>
        </authorList>
    </citation>
    <scope>NUCLEOTIDE SEQUENCE</scope>
    <source>
        <strain evidence="6">CCMP1320</strain>
    </source>
</reference>
<dbReference type="PANTHER" id="PTHR46468">
    <property type="entry name" value="SENTRIN-SPECIFIC PROTEASE 8"/>
    <property type="match status" value="1"/>
</dbReference>
<keyword evidence="3" id="KW-0378">Hydrolase</keyword>
<gene>
    <name evidence="6" type="ORF">DTER00134_LOCUS9007</name>
    <name evidence="7" type="ORF">DTER00134_LOCUS9008</name>
</gene>
<dbReference type="GO" id="GO:0006508">
    <property type="term" value="P:proteolysis"/>
    <property type="evidence" value="ECO:0007669"/>
    <property type="project" value="UniProtKB-KW"/>
</dbReference>
<evidence type="ECO:0000259" key="5">
    <source>
        <dbReference type="PROSITE" id="PS50600"/>
    </source>
</evidence>
<evidence type="ECO:0000313" key="7">
    <source>
        <dbReference type="EMBL" id="CAE0493935.1"/>
    </source>
</evidence>
<evidence type="ECO:0000313" key="6">
    <source>
        <dbReference type="EMBL" id="CAE0493934.1"/>
    </source>
</evidence>
<dbReference type="SUPFAM" id="SSF54001">
    <property type="entry name" value="Cysteine proteinases"/>
    <property type="match status" value="1"/>
</dbReference>
<dbReference type="InterPro" id="IPR038765">
    <property type="entry name" value="Papain-like_cys_pep_sf"/>
</dbReference>
<evidence type="ECO:0000256" key="3">
    <source>
        <dbReference type="ARBA" id="ARBA00022801"/>
    </source>
</evidence>
<dbReference type="GO" id="GO:0019784">
    <property type="term" value="F:deNEDDylase activity"/>
    <property type="evidence" value="ECO:0007669"/>
    <property type="project" value="InterPro"/>
</dbReference>
<accession>A0A6S8JRZ7</accession>
<dbReference type="EMBL" id="HBIP01015503">
    <property type="protein sequence ID" value="CAE0493934.1"/>
    <property type="molecule type" value="Transcribed_RNA"/>
</dbReference>
<dbReference type="Pfam" id="PF02902">
    <property type="entry name" value="Peptidase_C48"/>
    <property type="match status" value="1"/>
</dbReference>
<feature type="domain" description="Ubiquitin-like protease family profile" evidence="5">
    <location>
        <begin position="14"/>
        <end position="186"/>
    </location>
</feature>
<dbReference type="Gene3D" id="3.40.395.10">
    <property type="entry name" value="Adenoviral Proteinase, Chain A"/>
    <property type="match status" value="1"/>
</dbReference>